<name>A0A101LX92_PICGL</name>
<sequence>MPAAIRNFATLPALLRVRSYLLGLFRWRSNVRNGPFQWVFAKHALTSLKEPARLIGEGINIGVLLRRK</sequence>
<dbReference type="AlphaFoldDB" id="A0A101LX92"/>
<proteinExistence type="predicted"/>
<accession>A0A101LX92</accession>
<geneLocation type="mitochondrion" evidence="1"/>
<reference evidence="1" key="1">
    <citation type="journal article" date="2015" name="Genome Biol. Evol.">
        <title>Organellar Genomes of White Spruce (Picea glauca): Assembly and Annotation.</title>
        <authorList>
            <person name="Jackman S.D."/>
            <person name="Warren R.L."/>
            <person name="Gibb E.A."/>
            <person name="Vandervalk B.P."/>
            <person name="Mohamadi H."/>
            <person name="Chu J."/>
            <person name="Raymond A."/>
            <person name="Pleasance S."/>
            <person name="Coope R."/>
            <person name="Wildung M.R."/>
            <person name="Ritland C.E."/>
            <person name="Bousquet J."/>
            <person name="Jones S.J."/>
            <person name="Bohlmann J."/>
            <person name="Birol I."/>
        </authorList>
    </citation>
    <scope>NUCLEOTIDE SEQUENCE [LARGE SCALE GENOMIC DNA]</scope>
    <source>
        <tissue evidence="1">Flushing bud</tissue>
    </source>
</reference>
<evidence type="ECO:0000313" key="1">
    <source>
        <dbReference type="EMBL" id="KUM47051.1"/>
    </source>
</evidence>
<gene>
    <name evidence="1" type="ORF">ABT39_MTgene6057</name>
</gene>
<keyword evidence="1" id="KW-0496">Mitochondrion</keyword>
<protein>
    <submittedName>
        <fullName evidence="1">Uncharacterized protein</fullName>
    </submittedName>
</protein>
<dbReference type="EMBL" id="LKAM01000008">
    <property type="protein sequence ID" value="KUM47051.1"/>
    <property type="molecule type" value="Genomic_DNA"/>
</dbReference>
<comment type="caution">
    <text evidence="1">The sequence shown here is derived from an EMBL/GenBank/DDBJ whole genome shotgun (WGS) entry which is preliminary data.</text>
</comment>
<organism evidence="1">
    <name type="scientific">Picea glauca</name>
    <name type="common">White spruce</name>
    <name type="synonym">Pinus glauca</name>
    <dbReference type="NCBI Taxonomy" id="3330"/>
    <lineage>
        <taxon>Eukaryota</taxon>
        <taxon>Viridiplantae</taxon>
        <taxon>Streptophyta</taxon>
        <taxon>Embryophyta</taxon>
        <taxon>Tracheophyta</taxon>
        <taxon>Spermatophyta</taxon>
        <taxon>Pinopsida</taxon>
        <taxon>Pinidae</taxon>
        <taxon>Conifers I</taxon>
        <taxon>Pinales</taxon>
        <taxon>Pinaceae</taxon>
        <taxon>Picea</taxon>
    </lineage>
</organism>